<dbReference type="OrthoDB" id="4418812at2759"/>
<protein>
    <submittedName>
        <fullName evidence="4">Putative serine racemase</fullName>
    </submittedName>
</protein>
<dbReference type="AlphaFoldDB" id="A0A8J4TUM0"/>
<comment type="caution">
    <text evidence="4">The sequence shown here is derived from an EMBL/GenBank/DDBJ whole genome shotgun (WGS) entry which is preliminary data.</text>
</comment>
<dbReference type="InterPro" id="IPR036052">
    <property type="entry name" value="TrpB-like_PALP_sf"/>
</dbReference>
<dbReference type="GO" id="GO:0004794">
    <property type="term" value="F:threonine deaminase activity"/>
    <property type="evidence" value="ECO:0007669"/>
    <property type="project" value="TreeGrafter"/>
</dbReference>
<comment type="cofactor">
    <cofactor evidence="1">
        <name>pyridoxal 5'-phosphate</name>
        <dbReference type="ChEBI" id="CHEBI:597326"/>
    </cofactor>
</comment>
<dbReference type="GO" id="GO:0009097">
    <property type="term" value="P:isoleucine biosynthetic process"/>
    <property type="evidence" value="ECO:0007669"/>
    <property type="project" value="TreeGrafter"/>
</dbReference>
<name>A0A8J4TUM0_CLAMG</name>
<dbReference type="Proteomes" id="UP000727407">
    <property type="component" value="Unassembled WGS sequence"/>
</dbReference>
<dbReference type="GO" id="GO:0006565">
    <property type="term" value="P:L-serine catabolic process"/>
    <property type="evidence" value="ECO:0007669"/>
    <property type="project" value="TreeGrafter"/>
</dbReference>
<dbReference type="InterPro" id="IPR050147">
    <property type="entry name" value="Ser/Thr_Dehydratase"/>
</dbReference>
<keyword evidence="3" id="KW-0456">Lyase</keyword>
<organism evidence="4 5">
    <name type="scientific">Clarias magur</name>
    <name type="common">Asian catfish</name>
    <name type="synonym">Macropteronotus magur</name>
    <dbReference type="NCBI Taxonomy" id="1594786"/>
    <lineage>
        <taxon>Eukaryota</taxon>
        <taxon>Metazoa</taxon>
        <taxon>Chordata</taxon>
        <taxon>Craniata</taxon>
        <taxon>Vertebrata</taxon>
        <taxon>Euteleostomi</taxon>
        <taxon>Actinopterygii</taxon>
        <taxon>Neopterygii</taxon>
        <taxon>Teleostei</taxon>
        <taxon>Ostariophysi</taxon>
        <taxon>Siluriformes</taxon>
        <taxon>Clariidae</taxon>
        <taxon>Clarias</taxon>
    </lineage>
</organism>
<gene>
    <name evidence="4" type="primary">srr</name>
    <name evidence="4" type="ORF">DAT39_008167</name>
</gene>
<feature type="non-terminal residue" evidence="4">
    <location>
        <position position="55"/>
    </location>
</feature>
<reference evidence="4" key="1">
    <citation type="submission" date="2020-07" db="EMBL/GenBank/DDBJ databases">
        <title>Clarias magur genome sequencing, assembly and annotation.</title>
        <authorList>
            <person name="Kushwaha B."/>
            <person name="Kumar R."/>
            <person name="Das P."/>
            <person name="Joshi C.G."/>
            <person name="Kumar D."/>
            <person name="Nagpure N.S."/>
            <person name="Pandey M."/>
            <person name="Agarwal S."/>
            <person name="Srivastava S."/>
            <person name="Singh M."/>
            <person name="Sahoo L."/>
            <person name="Jayasankar P."/>
            <person name="Meher P.K."/>
            <person name="Koringa P.G."/>
            <person name="Iquebal M.A."/>
            <person name="Das S.P."/>
            <person name="Bit A."/>
            <person name="Patnaik S."/>
            <person name="Patel N."/>
            <person name="Shah T.M."/>
            <person name="Hinsu A."/>
            <person name="Jena J.K."/>
        </authorList>
    </citation>
    <scope>NUCLEOTIDE SEQUENCE</scope>
    <source>
        <strain evidence="4">CIFAMagur01</strain>
        <tissue evidence="4">Testis</tissue>
    </source>
</reference>
<keyword evidence="2" id="KW-0663">Pyridoxal phosphate</keyword>
<sequence>DDRVVYLAGLGTVGIELHEQVPKLDAVIVPAGGQSGELVGIAAAIKHLNHRISII</sequence>
<evidence type="ECO:0000313" key="5">
    <source>
        <dbReference type="Proteomes" id="UP000727407"/>
    </source>
</evidence>
<dbReference type="GO" id="GO:0003941">
    <property type="term" value="F:L-serine ammonia-lyase activity"/>
    <property type="evidence" value="ECO:0007669"/>
    <property type="project" value="TreeGrafter"/>
</dbReference>
<dbReference type="EMBL" id="QNUK01000097">
    <property type="protein sequence ID" value="KAF5902125.1"/>
    <property type="molecule type" value="Genomic_DNA"/>
</dbReference>
<evidence type="ECO:0000256" key="2">
    <source>
        <dbReference type="ARBA" id="ARBA00022898"/>
    </source>
</evidence>
<accession>A0A8J4TUM0</accession>
<dbReference type="PANTHER" id="PTHR48078:SF19">
    <property type="entry name" value="ACT DOMAIN-CONTAINING PROTEIN"/>
    <property type="match status" value="1"/>
</dbReference>
<dbReference type="SUPFAM" id="SSF53686">
    <property type="entry name" value="Tryptophan synthase beta subunit-like PLP-dependent enzymes"/>
    <property type="match status" value="1"/>
</dbReference>
<dbReference type="PANTHER" id="PTHR48078">
    <property type="entry name" value="THREONINE DEHYDRATASE, MITOCHONDRIAL-RELATED"/>
    <property type="match status" value="1"/>
</dbReference>
<evidence type="ECO:0000313" key="4">
    <source>
        <dbReference type="EMBL" id="KAF5902125.1"/>
    </source>
</evidence>
<proteinExistence type="predicted"/>
<evidence type="ECO:0000256" key="3">
    <source>
        <dbReference type="ARBA" id="ARBA00023239"/>
    </source>
</evidence>
<keyword evidence="5" id="KW-1185">Reference proteome</keyword>
<evidence type="ECO:0000256" key="1">
    <source>
        <dbReference type="ARBA" id="ARBA00001933"/>
    </source>
</evidence>
<feature type="non-terminal residue" evidence="4">
    <location>
        <position position="1"/>
    </location>
</feature>
<dbReference type="Gene3D" id="3.40.50.1100">
    <property type="match status" value="1"/>
</dbReference>
<dbReference type="GO" id="GO:0006567">
    <property type="term" value="P:L-threonine catabolic process"/>
    <property type="evidence" value="ECO:0007669"/>
    <property type="project" value="TreeGrafter"/>
</dbReference>